<dbReference type="AlphaFoldDB" id="A0A2W5D6H3"/>
<sequence>MKRSLYLLHRWAGIALALVMALWFASGLVMLYVGYPRLTAQEQMQGLTPLQARADCCVPLDAALAAAGLRQPTQWRLMQLGGRPRYLFGDGRKAAVAVDALSGQRLPATTPQAALASAAEFAGGAPVHWLAEVSEDAWTHSRALDAHRPLHRVALDEPEGRWLYVSGRTGEVVRDASRTERTWGWLGAWLHWLYLFRGGALNAWWADLVIGLSIAGGVLALSGLVVGLWRWRFRRPYKSGSRSPYRAGLMRWHHLVGLTCGTLALTWVLSGLFSMNPWKIFDATGPRPDLVAFAGGPLSASDAPAAGPLLARLLAAGQRPRLLEWRRVAGRAVVLVHTPGGQRLVDAQGQALAPLDEATLVAAAARLLPAAHIVRREWLNAYDAHYYARAAHTMTGERERPLPALRLRFDDAAAHEVVLNPATGALVQISSRGQRASRWLFAFLHSFDLPVFLNARPAWDAWMLGFGGAGLVLSISGAVLGWRRLRPKLRAPD</sequence>
<name>A0A2W5D6H3_9BURK</name>
<feature type="transmembrane region" description="Helical" evidence="1">
    <location>
        <begin position="183"/>
        <end position="204"/>
    </location>
</feature>
<evidence type="ECO:0000256" key="1">
    <source>
        <dbReference type="SAM" id="Phobius"/>
    </source>
</evidence>
<reference evidence="2 3" key="1">
    <citation type="submission" date="2017-08" db="EMBL/GenBank/DDBJ databases">
        <title>Infants hospitalized years apart are colonized by the same room-sourced microbial strains.</title>
        <authorList>
            <person name="Brooks B."/>
            <person name="Olm M.R."/>
            <person name="Firek B.A."/>
            <person name="Baker R."/>
            <person name="Thomas B.C."/>
            <person name="Morowitz M.J."/>
            <person name="Banfield J.F."/>
        </authorList>
    </citation>
    <scope>NUCLEOTIDE SEQUENCE [LARGE SCALE GENOMIC DNA]</scope>
    <source>
        <strain evidence="2">S2_012_000_R2_81</strain>
    </source>
</reference>
<keyword evidence="1" id="KW-0812">Transmembrane</keyword>
<gene>
    <name evidence="2" type="ORF">DI603_21805</name>
</gene>
<comment type="caution">
    <text evidence="2">The sequence shown here is derived from an EMBL/GenBank/DDBJ whole genome shotgun (WGS) entry which is preliminary data.</text>
</comment>
<feature type="transmembrane region" description="Helical" evidence="1">
    <location>
        <begin position="210"/>
        <end position="231"/>
    </location>
</feature>
<accession>A0A2W5D6H3</accession>
<organism evidence="2 3">
    <name type="scientific">Roseateles depolymerans</name>
    <dbReference type="NCBI Taxonomy" id="76731"/>
    <lineage>
        <taxon>Bacteria</taxon>
        <taxon>Pseudomonadati</taxon>
        <taxon>Pseudomonadota</taxon>
        <taxon>Betaproteobacteria</taxon>
        <taxon>Burkholderiales</taxon>
        <taxon>Sphaerotilaceae</taxon>
        <taxon>Roseateles</taxon>
    </lineage>
</organism>
<proteinExistence type="predicted"/>
<dbReference type="Pfam" id="PF03929">
    <property type="entry name" value="PepSY_TM"/>
    <property type="match status" value="1"/>
</dbReference>
<dbReference type="PANTHER" id="PTHR34219:SF6">
    <property type="entry name" value="BLR3280 PROTEIN"/>
    <property type="match status" value="1"/>
</dbReference>
<feature type="transmembrane region" description="Helical" evidence="1">
    <location>
        <begin position="12"/>
        <end position="35"/>
    </location>
</feature>
<feature type="transmembrane region" description="Helical" evidence="1">
    <location>
        <begin position="461"/>
        <end position="482"/>
    </location>
</feature>
<dbReference type="EMBL" id="QFOD01000030">
    <property type="protein sequence ID" value="PZP27431.1"/>
    <property type="molecule type" value="Genomic_DNA"/>
</dbReference>
<feature type="transmembrane region" description="Helical" evidence="1">
    <location>
        <begin position="252"/>
        <end position="270"/>
    </location>
</feature>
<keyword evidence="1" id="KW-0472">Membrane</keyword>
<dbReference type="Proteomes" id="UP000249633">
    <property type="component" value="Unassembled WGS sequence"/>
</dbReference>
<dbReference type="PANTHER" id="PTHR34219">
    <property type="entry name" value="IRON-REGULATED INNER MEMBRANE PROTEIN-RELATED"/>
    <property type="match status" value="1"/>
</dbReference>
<dbReference type="InterPro" id="IPR005625">
    <property type="entry name" value="PepSY-ass_TM"/>
</dbReference>
<keyword evidence="1" id="KW-1133">Transmembrane helix</keyword>
<evidence type="ECO:0000313" key="2">
    <source>
        <dbReference type="EMBL" id="PZP27431.1"/>
    </source>
</evidence>
<evidence type="ECO:0000313" key="3">
    <source>
        <dbReference type="Proteomes" id="UP000249633"/>
    </source>
</evidence>
<protein>
    <submittedName>
        <fullName evidence="2">Sodium:proline symporter</fullName>
    </submittedName>
</protein>